<dbReference type="PANTHER" id="PTHR23255:SF71">
    <property type="entry name" value="RECEPTOR PROTEIN SERINE_THREONINE KINASE"/>
    <property type="match status" value="1"/>
</dbReference>
<keyword evidence="15 21" id="KW-1133">Transmembrane helix</keyword>
<comment type="catalytic activity">
    <reaction evidence="18">
        <text>L-seryl-[receptor-protein] + ATP = O-phospho-L-seryl-[receptor-protein] + ADP + H(+)</text>
        <dbReference type="Rhea" id="RHEA:18673"/>
        <dbReference type="Rhea" id="RHEA-COMP:11022"/>
        <dbReference type="Rhea" id="RHEA-COMP:11023"/>
        <dbReference type="ChEBI" id="CHEBI:15378"/>
        <dbReference type="ChEBI" id="CHEBI:29999"/>
        <dbReference type="ChEBI" id="CHEBI:30616"/>
        <dbReference type="ChEBI" id="CHEBI:83421"/>
        <dbReference type="ChEBI" id="CHEBI:456216"/>
        <dbReference type="EC" id="2.7.11.30"/>
    </reaction>
</comment>
<evidence type="ECO:0000256" key="15">
    <source>
        <dbReference type="ARBA" id="ARBA00022989"/>
    </source>
</evidence>
<evidence type="ECO:0000256" key="17">
    <source>
        <dbReference type="ARBA" id="ARBA00023170"/>
    </source>
</evidence>
<evidence type="ECO:0000256" key="21">
    <source>
        <dbReference type="SAM" id="Phobius"/>
    </source>
</evidence>
<keyword evidence="8 21" id="KW-0812">Transmembrane</keyword>
<keyword evidence="14" id="KW-0460">Magnesium</keyword>
<dbReference type="FunFam" id="1.10.510.10:FF:000045">
    <property type="entry name" value="Receptor protein serine/threonine kinase"/>
    <property type="match status" value="1"/>
</dbReference>
<keyword evidence="10" id="KW-0732">Signal</keyword>
<keyword evidence="6" id="KW-0723">Serine/threonine-protein kinase</keyword>
<proteinExistence type="inferred from homology"/>
<dbReference type="Proteomes" id="UP001075354">
    <property type="component" value="Chromosome 8"/>
</dbReference>
<evidence type="ECO:0000313" key="25">
    <source>
        <dbReference type="Proteomes" id="UP001075354"/>
    </source>
</evidence>
<dbReference type="CDD" id="cd23598">
    <property type="entry name" value="TFP_LU_ECD_Babo"/>
    <property type="match status" value="1"/>
</dbReference>
<dbReference type="SMART" id="SM00467">
    <property type="entry name" value="GS"/>
    <property type="match status" value="1"/>
</dbReference>
<dbReference type="GO" id="GO:0005524">
    <property type="term" value="F:ATP binding"/>
    <property type="evidence" value="ECO:0007669"/>
    <property type="project" value="UniProtKB-UniRule"/>
</dbReference>
<evidence type="ECO:0000256" key="19">
    <source>
        <dbReference type="ARBA" id="ARBA00048773"/>
    </source>
</evidence>
<evidence type="ECO:0000256" key="8">
    <source>
        <dbReference type="ARBA" id="ARBA00022692"/>
    </source>
</evidence>
<keyword evidence="13 20" id="KW-0067">ATP-binding</keyword>
<evidence type="ECO:0000256" key="16">
    <source>
        <dbReference type="ARBA" id="ARBA00023136"/>
    </source>
</evidence>
<dbReference type="GO" id="GO:0043235">
    <property type="term" value="C:receptor complex"/>
    <property type="evidence" value="ECO:0007669"/>
    <property type="project" value="TreeGrafter"/>
</dbReference>
<dbReference type="AlphaFoldDB" id="A0AAV7XFQ2"/>
<dbReference type="EMBL" id="JAPTSV010000008">
    <property type="protein sequence ID" value="KAJ1524910.1"/>
    <property type="molecule type" value="Genomic_DNA"/>
</dbReference>
<protein>
    <recommendedName>
        <fullName evidence="5">receptor protein serine/threonine kinase</fullName>
        <ecNumber evidence="5">2.7.11.30</ecNumber>
    </recommendedName>
</protein>
<evidence type="ECO:0000256" key="2">
    <source>
        <dbReference type="ARBA" id="ARBA00001946"/>
    </source>
</evidence>
<feature type="domain" description="GS" evidence="23">
    <location>
        <begin position="179"/>
        <end position="207"/>
    </location>
</feature>
<gene>
    <name evidence="24" type="ORF">ONE63_009768</name>
</gene>
<evidence type="ECO:0000256" key="14">
    <source>
        <dbReference type="ARBA" id="ARBA00022842"/>
    </source>
</evidence>
<dbReference type="GO" id="GO:0046872">
    <property type="term" value="F:metal ion binding"/>
    <property type="evidence" value="ECO:0007669"/>
    <property type="project" value="UniProtKB-KW"/>
</dbReference>
<evidence type="ECO:0000313" key="24">
    <source>
        <dbReference type="EMBL" id="KAJ1524910.1"/>
    </source>
</evidence>
<comment type="caution">
    <text evidence="24">The sequence shown here is derived from an EMBL/GenBank/DDBJ whole genome shotgun (WGS) entry which is preliminary data.</text>
</comment>
<evidence type="ECO:0000256" key="13">
    <source>
        <dbReference type="ARBA" id="ARBA00022840"/>
    </source>
</evidence>
<evidence type="ECO:0000256" key="6">
    <source>
        <dbReference type="ARBA" id="ARBA00022527"/>
    </source>
</evidence>
<evidence type="ECO:0000256" key="10">
    <source>
        <dbReference type="ARBA" id="ARBA00022729"/>
    </source>
</evidence>
<keyword evidence="17" id="KW-0675">Receptor</keyword>
<evidence type="ECO:0000259" key="22">
    <source>
        <dbReference type="PROSITE" id="PS50011"/>
    </source>
</evidence>
<evidence type="ECO:0000256" key="20">
    <source>
        <dbReference type="PROSITE-ProRule" id="PRU10141"/>
    </source>
</evidence>
<dbReference type="InterPro" id="IPR001245">
    <property type="entry name" value="Ser-Thr/Tyr_kinase_cat_dom"/>
</dbReference>
<comment type="similarity">
    <text evidence="4">Belongs to the protein kinase superfamily. TKL Ser/Thr protein kinase family. TGFB receptor subfamily.</text>
</comment>
<evidence type="ECO:0000256" key="9">
    <source>
        <dbReference type="ARBA" id="ARBA00022723"/>
    </source>
</evidence>
<keyword evidence="25" id="KW-1185">Reference proteome</keyword>
<dbReference type="PANTHER" id="PTHR23255">
    <property type="entry name" value="TRANSFORMING GROWTH FACTOR-BETA RECEPTOR TYPE I AND II"/>
    <property type="match status" value="1"/>
</dbReference>
<comment type="cofactor">
    <cofactor evidence="2">
        <name>Mg(2+)</name>
        <dbReference type="ChEBI" id="CHEBI:18420"/>
    </cofactor>
</comment>
<reference evidence="24" key="1">
    <citation type="submission" date="2022-12" db="EMBL/GenBank/DDBJ databases">
        <title>Chromosome-level genome assembly of the bean flower thrips Megalurothrips usitatus.</title>
        <authorList>
            <person name="Ma L."/>
            <person name="Liu Q."/>
            <person name="Li H."/>
            <person name="Cai W."/>
        </authorList>
    </citation>
    <scope>NUCLEOTIDE SEQUENCE</scope>
    <source>
        <strain evidence="24">Cailab_2022a</strain>
    </source>
</reference>
<evidence type="ECO:0000256" key="11">
    <source>
        <dbReference type="ARBA" id="ARBA00022741"/>
    </source>
</evidence>
<dbReference type="GO" id="GO:0004675">
    <property type="term" value="F:transmembrane receptor protein serine/threonine kinase activity"/>
    <property type="evidence" value="ECO:0007669"/>
    <property type="project" value="UniProtKB-EC"/>
</dbReference>
<keyword evidence="16 21" id="KW-0472">Membrane</keyword>
<dbReference type="SUPFAM" id="SSF57302">
    <property type="entry name" value="Snake toxin-like"/>
    <property type="match status" value="1"/>
</dbReference>
<dbReference type="Pfam" id="PF07714">
    <property type="entry name" value="PK_Tyr_Ser-Thr"/>
    <property type="match status" value="1"/>
</dbReference>
<dbReference type="Gene3D" id="3.30.200.20">
    <property type="entry name" value="Phosphorylase Kinase, domain 1"/>
    <property type="match status" value="1"/>
</dbReference>
<dbReference type="InterPro" id="IPR000333">
    <property type="entry name" value="TGFB_receptor"/>
</dbReference>
<dbReference type="InterPro" id="IPR000472">
    <property type="entry name" value="Activin_recp"/>
</dbReference>
<dbReference type="Pfam" id="PF01064">
    <property type="entry name" value="Activin_recp"/>
    <property type="match status" value="1"/>
</dbReference>
<dbReference type="EC" id="2.7.11.30" evidence="5"/>
<feature type="domain" description="Protein kinase" evidence="22">
    <location>
        <begin position="208"/>
        <end position="498"/>
    </location>
</feature>
<evidence type="ECO:0000256" key="5">
    <source>
        <dbReference type="ARBA" id="ARBA00012401"/>
    </source>
</evidence>
<dbReference type="InterPro" id="IPR017441">
    <property type="entry name" value="Protein_kinase_ATP_BS"/>
</dbReference>
<sequence length="507" mass="57386">MTHSCFLQKFVLIYQLYINCSFFFSALLCYCEICPNSTCETDGFCFRSRSTLKDSGATVEASSCLDRKKFFPPEYPLWCVHQRLGESTLCCESVDFCNKALNPILSTVPPPLNGSGPMESIPVSWENWITIMCTAFVLVFLVLVVIFFTVRKHRHQRLRTHYNGDDSTEAPDLPILGGVSLKSMIEMTTSGSGSGLPLLVQRSIARQIQLADSIGKGRFGEVWRGRWRGENVAVKIFSSREERSWFREAEIYQTVMLRHDNILGFIAADNKDNGTWTQLWLITDYHEYGSLFDYLYRNTVDVAGMIRMALSIATGLAHLHMEIVGTQGKPAIAHRDLKSKNILVKINGTCAIGDLGLAVRYDVTTDRVDIPLNNRVGTKRYMAPEVLDDTINMNHFDSFKRADVYAMGLVFWEIARRCNVGGIYDEYQLPFYDMVPSDPTIEEMRKVVCSDGQRPSIPNRWQACEALSGMSKVMKECWYQSAAARLTALRVKKTLSNFNVPGNNMMV</sequence>
<accession>A0AAV7XFQ2</accession>
<comment type="subcellular location">
    <subcellularLocation>
        <location evidence="3">Membrane</location>
        <topology evidence="3">Single-pass type I membrane protein</topology>
    </subcellularLocation>
</comment>
<dbReference type="InterPro" id="IPR045860">
    <property type="entry name" value="Snake_toxin-like_sf"/>
</dbReference>
<dbReference type="Gene3D" id="2.10.60.10">
    <property type="entry name" value="CD59"/>
    <property type="match status" value="1"/>
</dbReference>
<dbReference type="SMART" id="SM00220">
    <property type="entry name" value="S_TKc"/>
    <property type="match status" value="1"/>
</dbReference>
<dbReference type="PROSITE" id="PS00108">
    <property type="entry name" value="PROTEIN_KINASE_ST"/>
    <property type="match status" value="1"/>
</dbReference>
<feature type="transmembrane region" description="Helical" evidence="21">
    <location>
        <begin position="128"/>
        <end position="150"/>
    </location>
</feature>
<evidence type="ECO:0000256" key="3">
    <source>
        <dbReference type="ARBA" id="ARBA00004479"/>
    </source>
</evidence>
<keyword evidence="9" id="KW-0479">Metal-binding</keyword>
<feature type="binding site" evidence="20">
    <location>
        <position position="235"/>
    </location>
    <ligand>
        <name>ATP</name>
        <dbReference type="ChEBI" id="CHEBI:30616"/>
    </ligand>
</feature>
<dbReference type="Gene3D" id="1.10.510.10">
    <property type="entry name" value="Transferase(Phosphotransferase) domain 1"/>
    <property type="match status" value="1"/>
</dbReference>
<evidence type="ECO:0000256" key="4">
    <source>
        <dbReference type="ARBA" id="ARBA00009605"/>
    </source>
</evidence>
<dbReference type="InterPro" id="IPR008271">
    <property type="entry name" value="Ser/Thr_kinase_AS"/>
</dbReference>
<dbReference type="GO" id="GO:0071363">
    <property type="term" value="P:cellular response to growth factor stimulus"/>
    <property type="evidence" value="ECO:0007669"/>
    <property type="project" value="TreeGrafter"/>
</dbReference>
<organism evidence="24 25">
    <name type="scientific">Megalurothrips usitatus</name>
    <name type="common">bean blossom thrips</name>
    <dbReference type="NCBI Taxonomy" id="439358"/>
    <lineage>
        <taxon>Eukaryota</taxon>
        <taxon>Metazoa</taxon>
        <taxon>Ecdysozoa</taxon>
        <taxon>Arthropoda</taxon>
        <taxon>Hexapoda</taxon>
        <taxon>Insecta</taxon>
        <taxon>Pterygota</taxon>
        <taxon>Neoptera</taxon>
        <taxon>Paraneoptera</taxon>
        <taxon>Thysanoptera</taxon>
        <taxon>Terebrantia</taxon>
        <taxon>Thripoidea</taxon>
        <taxon>Thripidae</taxon>
        <taxon>Megalurothrips</taxon>
    </lineage>
</organism>
<evidence type="ECO:0000256" key="18">
    <source>
        <dbReference type="ARBA" id="ARBA00047681"/>
    </source>
</evidence>
<evidence type="ECO:0000256" key="12">
    <source>
        <dbReference type="ARBA" id="ARBA00022777"/>
    </source>
</evidence>
<dbReference type="InterPro" id="IPR000719">
    <property type="entry name" value="Prot_kinase_dom"/>
</dbReference>
<dbReference type="CDD" id="cd14143">
    <property type="entry name" value="STKc_TGFbR1_ACVR1b_ACVR1c"/>
    <property type="match status" value="1"/>
</dbReference>
<keyword evidence="12" id="KW-0418">Kinase</keyword>
<evidence type="ECO:0000256" key="1">
    <source>
        <dbReference type="ARBA" id="ARBA00001936"/>
    </source>
</evidence>
<dbReference type="InterPro" id="IPR011009">
    <property type="entry name" value="Kinase-like_dom_sf"/>
</dbReference>
<dbReference type="InterPro" id="IPR003605">
    <property type="entry name" value="GS_dom"/>
</dbReference>
<dbReference type="SUPFAM" id="SSF56112">
    <property type="entry name" value="Protein kinase-like (PK-like)"/>
    <property type="match status" value="1"/>
</dbReference>
<dbReference type="FunFam" id="3.30.200.20:FF:000023">
    <property type="entry name" value="Receptor protein serine/threonine kinase"/>
    <property type="match status" value="1"/>
</dbReference>
<evidence type="ECO:0000256" key="7">
    <source>
        <dbReference type="ARBA" id="ARBA00022679"/>
    </source>
</evidence>
<name>A0AAV7XFQ2_9NEOP</name>
<keyword evidence="7" id="KW-0808">Transferase</keyword>
<dbReference type="Pfam" id="PF08515">
    <property type="entry name" value="TGF_beta_GS"/>
    <property type="match status" value="1"/>
</dbReference>
<dbReference type="GO" id="GO:0006950">
    <property type="term" value="P:response to stress"/>
    <property type="evidence" value="ECO:0007669"/>
    <property type="project" value="UniProtKB-ARBA"/>
</dbReference>
<dbReference type="PROSITE" id="PS00107">
    <property type="entry name" value="PROTEIN_KINASE_ATP"/>
    <property type="match status" value="1"/>
</dbReference>
<evidence type="ECO:0000259" key="23">
    <source>
        <dbReference type="PROSITE" id="PS51256"/>
    </source>
</evidence>
<comment type="catalytic activity">
    <reaction evidence="19">
        <text>L-threonyl-[receptor-protein] + ATP = O-phospho-L-threonyl-[receptor-protein] + ADP + H(+)</text>
        <dbReference type="Rhea" id="RHEA:44880"/>
        <dbReference type="Rhea" id="RHEA-COMP:11024"/>
        <dbReference type="Rhea" id="RHEA-COMP:11025"/>
        <dbReference type="ChEBI" id="CHEBI:15378"/>
        <dbReference type="ChEBI" id="CHEBI:30013"/>
        <dbReference type="ChEBI" id="CHEBI:30616"/>
        <dbReference type="ChEBI" id="CHEBI:61977"/>
        <dbReference type="ChEBI" id="CHEBI:456216"/>
        <dbReference type="EC" id="2.7.11.30"/>
    </reaction>
</comment>
<dbReference type="PROSITE" id="PS51256">
    <property type="entry name" value="GS"/>
    <property type="match status" value="1"/>
</dbReference>
<comment type="cofactor">
    <cofactor evidence="1">
        <name>Mn(2+)</name>
        <dbReference type="ChEBI" id="CHEBI:29035"/>
    </cofactor>
</comment>
<dbReference type="PROSITE" id="PS50011">
    <property type="entry name" value="PROTEIN_KINASE_DOM"/>
    <property type="match status" value="1"/>
</dbReference>
<dbReference type="GO" id="GO:0005886">
    <property type="term" value="C:plasma membrane"/>
    <property type="evidence" value="ECO:0007669"/>
    <property type="project" value="TreeGrafter"/>
</dbReference>
<keyword evidence="11 20" id="KW-0547">Nucleotide-binding</keyword>